<dbReference type="Proteomes" id="UP001062846">
    <property type="component" value="Chromosome 9"/>
</dbReference>
<name>A0ACC0MDV3_RHOML</name>
<comment type="caution">
    <text evidence="1">The sequence shown here is derived from an EMBL/GenBank/DDBJ whole genome shotgun (WGS) entry which is preliminary data.</text>
</comment>
<protein>
    <submittedName>
        <fullName evidence="1">Uncharacterized protein</fullName>
    </submittedName>
</protein>
<proteinExistence type="predicted"/>
<accession>A0ACC0MDV3</accession>
<reference evidence="1" key="1">
    <citation type="submission" date="2022-02" db="EMBL/GenBank/DDBJ databases">
        <title>Plant Genome Project.</title>
        <authorList>
            <person name="Zhang R.-G."/>
        </authorList>
    </citation>
    <scope>NUCLEOTIDE SEQUENCE</scope>
    <source>
        <strain evidence="1">AT1</strain>
    </source>
</reference>
<keyword evidence="2" id="KW-1185">Reference proteome</keyword>
<dbReference type="EMBL" id="CM046396">
    <property type="protein sequence ID" value="KAI8538483.1"/>
    <property type="molecule type" value="Genomic_DNA"/>
</dbReference>
<gene>
    <name evidence="1" type="ORF">RHMOL_Rhmol09G0107200</name>
</gene>
<evidence type="ECO:0000313" key="2">
    <source>
        <dbReference type="Proteomes" id="UP001062846"/>
    </source>
</evidence>
<evidence type="ECO:0000313" key="1">
    <source>
        <dbReference type="EMBL" id="KAI8538483.1"/>
    </source>
</evidence>
<organism evidence="1 2">
    <name type="scientific">Rhododendron molle</name>
    <name type="common">Chinese azalea</name>
    <name type="synonym">Azalea mollis</name>
    <dbReference type="NCBI Taxonomy" id="49168"/>
    <lineage>
        <taxon>Eukaryota</taxon>
        <taxon>Viridiplantae</taxon>
        <taxon>Streptophyta</taxon>
        <taxon>Embryophyta</taxon>
        <taxon>Tracheophyta</taxon>
        <taxon>Spermatophyta</taxon>
        <taxon>Magnoliopsida</taxon>
        <taxon>eudicotyledons</taxon>
        <taxon>Gunneridae</taxon>
        <taxon>Pentapetalae</taxon>
        <taxon>asterids</taxon>
        <taxon>Ericales</taxon>
        <taxon>Ericaceae</taxon>
        <taxon>Ericoideae</taxon>
        <taxon>Rhodoreae</taxon>
        <taxon>Rhododendron</taxon>
    </lineage>
</organism>
<sequence>MVDHGGNGGGGDVIDRPEGRGGPMEIETEDQQPAGAVEGTGTMVVKGSDDSRDQRQETSSGVVQRMLKGYPRETEEPRAVGASVKPLCLSTVAEGSPIVGGSFGDVSDSGAEGGELG</sequence>